<organism evidence="1 2">
    <name type="scientific">Hydnomerulius pinastri MD-312</name>
    <dbReference type="NCBI Taxonomy" id="994086"/>
    <lineage>
        <taxon>Eukaryota</taxon>
        <taxon>Fungi</taxon>
        <taxon>Dikarya</taxon>
        <taxon>Basidiomycota</taxon>
        <taxon>Agaricomycotina</taxon>
        <taxon>Agaricomycetes</taxon>
        <taxon>Agaricomycetidae</taxon>
        <taxon>Boletales</taxon>
        <taxon>Boletales incertae sedis</taxon>
        <taxon>Leucogyrophana</taxon>
    </lineage>
</organism>
<dbReference type="AlphaFoldDB" id="A0A0C9VKI0"/>
<gene>
    <name evidence="1" type="ORF">HYDPIDRAFT_103411</name>
</gene>
<name>A0A0C9VKI0_9AGAM</name>
<dbReference type="EMBL" id="KN840011">
    <property type="protein sequence ID" value="KIJ58025.1"/>
    <property type="molecule type" value="Genomic_DNA"/>
</dbReference>
<reference evidence="1 2" key="1">
    <citation type="submission" date="2014-04" db="EMBL/GenBank/DDBJ databases">
        <title>Evolutionary Origins and Diversification of the Mycorrhizal Mutualists.</title>
        <authorList>
            <consortium name="DOE Joint Genome Institute"/>
            <consortium name="Mycorrhizal Genomics Consortium"/>
            <person name="Kohler A."/>
            <person name="Kuo A."/>
            <person name="Nagy L.G."/>
            <person name="Floudas D."/>
            <person name="Copeland A."/>
            <person name="Barry K.W."/>
            <person name="Cichocki N."/>
            <person name="Veneault-Fourrey C."/>
            <person name="LaButti K."/>
            <person name="Lindquist E.A."/>
            <person name="Lipzen A."/>
            <person name="Lundell T."/>
            <person name="Morin E."/>
            <person name="Murat C."/>
            <person name="Riley R."/>
            <person name="Ohm R."/>
            <person name="Sun H."/>
            <person name="Tunlid A."/>
            <person name="Henrissat B."/>
            <person name="Grigoriev I.V."/>
            <person name="Hibbett D.S."/>
            <person name="Martin F."/>
        </authorList>
    </citation>
    <scope>NUCLEOTIDE SEQUENCE [LARGE SCALE GENOMIC DNA]</scope>
    <source>
        <strain evidence="1 2">MD-312</strain>
    </source>
</reference>
<dbReference type="HOGENOM" id="CLU_003703_6_0_1"/>
<proteinExistence type="predicted"/>
<sequence>HTAIYRRCCKAMIALGASSMLLQRYQELKQEYLQSKTMEIDPSVTGTRGKNLPWFWTMNTDLEAGNWMSEFLQVKFHRAKANVNRCTEEVALLKMEMQWAANFSQHHSDKWKRFAAEAEAKRDMGRVCFSKKQAKTWGTLHEQVITLIHCFCLA</sequence>
<evidence type="ECO:0000313" key="2">
    <source>
        <dbReference type="Proteomes" id="UP000053820"/>
    </source>
</evidence>
<feature type="non-terminal residue" evidence="1">
    <location>
        <position position="1"/>
    </location>
</feature>
<accession>A0A0C9VKI0</accession>
<dbReference type="OrthoDB" id="2624095at2759"/>
<evidence type="ECO:0000313" key="1">
    <source>
        <dbReference type="EMBL" id="KIJ58025.1"/>
    </source>
</evidence>
<dbReference type="Proteomes" id="UP000053820">
    <property type="component" value="Unassembled WGS sequence"/>
</dbReference>
<protein>
    <submittedName>
        <fullName evidence="1">Uncharacterized protein</fullName>
    </submittedName>
</protein>
<keyword evidence="2" id="KW-1185">Reference proteome</keyword>